<sequence>MSKANSPAMILKENAVITHGGGNFFQKFTLKDFCMKTNNETLPVFNQSQSFWIEENSTCNSTKKNTRINLLKRLLQNNCEFKTAETFEVTGVRYQMASPNLNQLEAPDSVLQINEEVIPPCCIDRTNKIRHLMREREILKSQLKDREIRLTIKDEEMKSRMSDLSIGHSTNVRQLKGMLASQLEVHEEWIQQMVKLIEEFNSNLKLLTDENILLKKKLSETKEIIQSKDKEFRDAQELCGIYSSKLTRLKRQYKKLKDSEEDSFIEITL</sequence>
<organism evidence="2 3">
    <name type="scientific">Lepeophtheirus salmonis</name>
    <name type="common">Salmon louse</name>
    <name type="synonym">Caligus salmonis</name>
    <dbReference type="NCBI Taxonomy" id="72036"/>
    <lineage>
        <taxon>Eukaryota</taxon>
        <taxon>Metazoa</taxon>
        <taxon>Ecdysozoa</taxon>
        <taxon>Arthropoda</taxon>
        <taxon>Crustacea</taxon>
        <taxon>Multicrustacea</taxon>
        <taxon>Hexanauplia</taxon>
        <taxon>Copepoda</taxon>
        <taxon>Siphonostomatoida</taxon>
        <taxon>Caligidae</taxon>
        <taxon>Lepeophtheirus</taxon>
    </lineage>
</organism>
<evidence type="ECO:0000313" key="3">
    <source>
        <dbReference type="Proteomes" id="UP000675881"/>
    </source>
</evidence>
<keyword evidence="3" id="KW-1185">Reference proteome</keyword>
<evidence type="ECO:0000313" key="2">
    <source>
        <dbReference type="EMBL" id="CAF2944943.1"/>
    </source>
</evidence>
<dbReference type="OrthoDB" id="551053at2759"/>
<protein>
    <submittedName>
        <fullName evidence="2">(salmon louse) hypothetical protein</fullName>
    </submittedName>
</protein>
<evidence type="ECO:0000256" key="1">
    <source>
        <dbReference type="SAM" id="Coils"/>
    </source>
</evidence>
<proteinExistence type="predicted"/>
<feature type="coiled-coil region" evidence="1">
    <location>
        <begin position="190"/>
        <end position="217"/>
    </location>
</feature>
<reference evidence="2" key="1">
    <citation type="submission" date="2021-02" db="EMBL/GenBank/DDBJ databases">
        <authorList>
            <person name="Bekaert M."/>
        </authorList>
    </citation>
    <scope>NUCLEOTIDE SEQUENCE</scope>
    <source>
        <strain evidence="2">IoA-00</strain>
    </source>
</reference>
<name>A0A7R8CYX3_LEPSM</name>
<dbReference type="Proteomes" id="UP000675881">
    <property type="component" value="Chromosome 5"/>
</dbReference>
<accession>A0A7R8CYX3</accession>
<gene>
    <name evidence="2" type="ORF">LSAA_9982</name>
</gene>
<dbReference type="AlphaFoldDB" id="A0A7R8CYX3"/>
<keyword evidence="1" id="KW-0175">Coiled coil</keyword>
<dbReference type="EMBL" id="HG994584">
    <property type="protein sequence ID" value="CAF2944943.1"/>
    <property type="molecule type" value="Genomic_DNA"/>
</dbReference>